<dbReference type="InterPro" id="IPR036890">
    <property type="entry name" value="HATPase_C_sf"/>
</dbReference>
<evidence type="ECO:0000313" key="2">
    <source>
        <dbReference type="EMBL" id="OXM85284.1"/>
    </source>
</evidence>
<dbReference type="CDD" id="cd16936">
    <property type="entry name" value="HATPase_RsbW-like"/>
    <property type="match status" value="1"/>
</dbReference>
<proteinExistence type="predicted"/>
<gene>
    <name evidence="2" type="ORF">CF651_17000</name>
</gene>
<dbReference type="SUPFAM" id="SSF55874">
    <property type="entry name" value="ATPase domain of HSP90 chaperone/DNA topoisomerase II/histidine kinase"/>
    <property type="match status" value="1"/>
</dbReference>
<feature type="domain" description="Histidine kinase/HSP90-like ATPase" evidence="1">
    <location>
        <begin position="33"/>
        <end position="140"/>
    </location>
</feature>
<sequence>MILMTVESAPSQQLVDLSDEMMESFLKYSGVSQYRKLCFAVHELVVNAVESTLKLRESGAGKQEGAVAEEAKILIRMELNGDDIVITISNHGYGCDAPAMAELPKLSFDELLLEERGRGLLLAKRLSDQLTFDQDDQGRITMQLRKKGGGGLG</sequence>
<comment type="caution">
    <text evidence="2">The sequence shown here is derived from an EMBL/GenBank/DDBJ whole genome shotgun (WGS) entry which is preliminary data.</text>
</comment>
<evidence type="ECO:0000259" key="1">
    <source>
        <dbReference type="Pfam" id="PF13581"/>
    </source>
</evidence>
<organism evidence="2 3">
    <name type="scientific">Paenibacillus rigui</name>
    <dbReference type="NCBI Taxonomy" id="554312"/>
    <lineage>
        <taxon>Bacteria</taxon>
        <taxon>Bacillati</taxon>
        <taxon>Bacillota</taxon>
        <taxon>Bacilli</taxon>
        <taxon>Bacillales</taxon>
        <taxon>Paenibacillaceae</taxon>
        <taxon>Paenibacillus</taxon>
    </lineage>
</organism>
<dbReference type="EMBL" id="NMQW01000023">
    <property type="protein sequence ID" value="OXM85284.1"/>
    <property type="molecule type" value="Genomic_DNA"/>
</dbReference>
<dbReference type="OrthoDB" id="2621827at2"/>
<dbReference type="AlphaFoldDB" id="A0A229UPJ4"/>
<reference evidence="2 3" key="1">
    <citation type="submission" date="2017-07" db="EMBL/GenBank/DDBJ databases">
        <title>Genome sequencing and assembly of Paenibacillus rigui.</title>
        <authorList>
            <person name="Mayilraj S."/>
        </authorList>
    </citation>
    <scope>NUCLEOTIDE SEQUENCE [LARGE SCALE GENOMIC DNA]</scope>
    <source>
        <strain evidence="2 3">JCM 16352</strain>
    </source>
</reference>
<accession>A0A229UPJ4</accession>
<dbReference type="Gene3D" id="3.30.565.10">
    <property type="entry name" value="Histidine kinase-like ATPase, C-terminal domain"/>
    <property type="match status" value="1"/>
</dbReference>
<name>A0A229UPJ4_9BACL</name>
<dbReference type="RefSeq" id="WP_094016050.1">
    <property type="nucleotide sequence ID" value="NZ_NMQW01000023.1"/>
</dbReference>
<dbReference type="Proteomes" id="UP000215509">
    <property type="component" value="Unassembled WGS sequence"/>
</dbReference>
<keyword evidence="3" id="KW-1185">Reference proteome</keyword>
<evidence type="ECO:0000313" key="3">
    <source>
        <dbReference type="Proteomes" id="UP000215509"/>
    </source>
</evidence>
<dbReference type="InterPro" id="IPR003594">
    <property type="entry name" value="HATPase_dom"/>
</dbReference>
<protein>
    <recommendedName>
        <fullName evidence="1">Histidine kinase/HSP90-like ATPase domain-containing protein</fullName>
    </recommendedName>
</protein>
<dbReference type="Pfam" id="PF13581">
    <property type="entry name" value="HATPase_c_2"/>
    <property type="match status" value="1"/>
</dbReference>